<dbReference type="GO" id="GO:0016616">
    <property type="term" value="F:oxidoreductase activity, acting on the CH-OH group of donors, NAD or NADP as acceptor"/>
    <property type="evidence" value="ECO:0007669"/>
    <property type="project" value="UniProtKB-ARBA"/>
</dbReference>
<evidence type="ECO:0000313" key="4">
    <source>
        <dbReference type="EMBL" id="GGE05908.1"/>
    </source>
</evidence>
<dbReference type="RefSeq" id="WP_188909095.1">
    <property type="nucleotide sequence ID" value="NZ_BMIQ01000003.1"/>
</dbReference>
<name>A0A917E5D3_9HYPH</name>
<proteinExistence type="inferred from homology"/>
<sequence>MDGKGRALVTGASKGIGAAICRRLRAEGYEVYGLARGRPALEALAEDCGLRPLVADVRDHQAIGAALGDRGVDVLVNNAGLVTSLRPLQAQSAAEIEAMVTVNLLAPLLLLRLLLPGMVARGRGHVVNVTSTAAHHVFAATAAYGAAKAGLSRAGSVLRYDLAGTGVRLTEIAPGRVETDVYLQAFAGDGEALRRTLYADERPLQPADVAEAVALALALPDHVDVAMMELSPTDQATGGHVIRRPNASV</sequence>
<protein>
    <submittedName>
        <fullName evidence="4">Short-chain dehydrogenase</fullName>
    </submittedName>
</protein>
<keyword evidence="5" id="KW-1185">Reference proteome</keyword>
<evidence type="ECO:0000256" key="3">
    <source>
        <dbReference type="RuleBase" id="RU000363"/>
    </source>
</evidence>
<evidence type="ECO:0000256" key="2">
    <source>
        <dbReference type="ARBA" id="ARBA00023002"/>
    </source>
</evidence>
<gene>
    <name evidence="4" type="ORF">GCM10011390_26210</name>
</gene>
<dbReference type="InterPro" id="IPR036291">
    <property type="entry name" value="NAD(P)-bd_dom_sf"/>
</dbReference>
<dbReference type="Pfam" id="PF00106">
    <property type="entry name" value="adh_short"/>
    <property type="match status" value="1"/>
</dbReference>
<dbReference type="SUPFAM" id="SSF51735">
    <property type="entry name" value="NAD(P)-binding Rossmann-fold domains"/>
    <property type="match status" value="1"/>
</dbReference>
<dbReference type="InterPro" id="IPR002347">
    <property type="entry name" value="SDR_fam"/>
</dbReference>
<dbReference type="Gene3D" id="3.40.50.720">
    <property type="entry name" value="NAD(P)-binding Rossmann-like Domain"/>
    <property type="match status" value="1"/>
</dbReference>
<reference evidence="4" key="1">
    <citation type="journal article" date="2014" name="Int. J. Syst. Evol. Microbiol.">
        <title>Complete genome sequence of Corynebacterium casei LMG S-19264T (=DSM 44701T), isolated from a smear-ripened cheese.</title>
        <authorList>
            <consortium name="US DOE Joint Genome Institute (JGI-PGF)"/>
            <person name="Walter F."/>
            <person name="Albersmeier A."/>
            <person name="Kalinowski J."/>
            <person name="Ruckert C."/>
        </authorList>
    </citation>
    <scope>NUCLEOTIDE SEQUENCE</scope>
    <source>
        <strain evidence="4">CGMCC 1.15367</strain>
    </source>
</reference>
<dbReference type="FunFam" id="3.40.50.720:FF:000047">
    <property type="entry name" value="NADP-dependent L-serine/L-allo-threonine dehydrogenase"/>
    <property type="match status" value="1"/>
</dbReference>
<dbReference type="PRINTS" id="PR00081">
    <property type="entry name" value="GDHRDH"/>
</dbReference>
<dbReference type="PRINTS" id="PR00080">
    <property type="entry name" value="SDRFAMILY"/>
</dbReference>
<reference evidence="4" key="2">
    <citation type="submission" date="2020-09" db="EMBL/GenBank/DDBJ databases">
        <authorList>
            <person name="Sun Q."/>
            <person name="Zhou Y."/>
        </authorList>
    </citation>
    <scope>NUCLEOTIDE SEQUENCE</scope>
    <source>
        <strain evidence="4">CGMCC 1.15367</strain>
    </source>
</reference>
<evidence type="ECO:0000313" key="5">
    <source>
        <dbReference type="Proteomes" id="UP000644699"/>
    </source>
</evidence>
<keyword evidence="2" id="KW-0560">Oxidoreductase</keyword>
<dbReference type="GO" id="GO:0016020">
    <property type="term" value="C:membrane"/>
    <property type="evidence" value="ECO:0007669"/>
    <property type="project" value="TreeGrafter"/>
</dbReference>
<comment type="similarity">
    <text evidence="1 3">Belongs to the short-chain dehydrogenases/reductases (SDR) family.</text>
</comment>
<dbReference type="Proteomes" id="UP000644699">
    <property type="component" value="Unassembled WGS sequence"/>
</dbReference>
<dbReference type="PANTHER" id="PTHR44196:SF1">
    <property type="entry name" value="DEHYDROGENASE_REDUCTASE SDR FAMILY MEMBER 7B"/>
    <property type="match status" value="1"/>
</dbReference>
<evidence type="ECO:0000256" key="1">
    <source>
        <dbReference type="ARBA" id="ARBA00006484"/>
    </source>
</evidence>
<organism evidence="4 5">
    <name type="scientific">Aureimonas endophytica</name>
    <dbReference type="NCBI Taxonomy" id="2027858"/>
    <lineage>
        <taxon>Bacteria</taxon>
        <taxon>Pseudomonadati</taxon>
        <taxon>Pseudomonadota</taxon>
        <taxon>Alphaproteobacteria</taxon>
        <taxon>Hyphomicrobiales</taxon>
        <taxon>Aurantimonadaceae</taxon>
        <taxon>Aureimonas</taxon>
    </lineage>
</organism>
<dbReference type="AlphaFoldDB" id="A0A917E5D3"/>
<dbReference type="EMBL" id="BMIQ01000003">
    <property type="protein sequence ID" value="GGE05908.1"/>
    <property type="molecule type" value="Genomic_DNA"/>
</dbReference>
<accession>A0A917E5D3</accession>
<comment type="caution">
    <text evidence="4">The sequence shown here is derived from an EMBL/GenBank/DDBJ whole genome shotgun (WGS) entry which is preliminary data.</text>
</comment>
<dbReference type="PANTHER" id="PTHR44196">
    <property type="entry name" value="DEHYDROGENASE/REDUCTASE SDR FAMILY MEMBER 7B"/>
    <property type="match status" value="1"/>
</dbReference>